<evidence type="ECO:0008006" key="4">
    <source>
        <dbReference type="Google" id="ProtNLM"/>
    </source>
</evidence>
<keyword evidence="1" id="KW-0472">Membrane</keyword>
<protein>
    <recommendedName>
        <fullName evidence="4">ABC transporter permease</fullName>
    </recommendedName>
</protein>
<dbReference type="EMBL" id="AOIA01000128">
    <property type="protein sequence ID" value="ELY55748.1"/>
    <property type="molecule type" value="Genomic_DNA"/>
</dbReference>
<dbReference type="PATRIC" id="fig|1227498.3.peg.3109"/>
<evidence type="ECO:0000256" key="1">
    <source>
        <dbReference type="SAM" id="Phobius"/>
    </source>
</evidence>
<organism evidence="2 3">
    <name type="scientific">Natronococcus jeotgali DSM 18795</name>
    <dbReference type="NCBI Taxonomy" id="1227498"/>
    <lineage>
        <taxon>Archaea</taxon>
        <taxon>Methanobacteriati</taxon>
        <taxon>Methanobacteriota</taxon>
        <taxon>Stenosarchaea group</taxon>
        <taxon>Halobacteria</taxon>
        <taxon>Halobacteriales</taxon>
        <taxon>Natrialbaceae</taxon>
        <taxon>Natronococcus</taxon>
    </lineage>
</organism>
<dbReference type="Proteomes" id="UP000011531">
    <property type="component" value="Unassembled WGS sequence"/>
</dbReference>
<dbReference type="RefSeq" id="WP_008425159.1">
    <property type="nucleotide sequence ID" value="NZ_AOIA01000128.1"/>
</dbReference>
<reference evidence="2 3" key="1">
    <citation type="journal article" date="2014" name="PLoS Genet.">
        <title>Phylogenetically driven sequencing of extremely halophilic archaea reveals strategies for static and dynamic osmo-response.</title>
        <authorList>
            <person name="Becker E.A."/>
            <person name="Seitzer P.M."/>
            <person name="Tritt A."/>
            <person name="Larsen D."/>
            <person name="Krusor M."/>
            <person name="Yao A.I."/>
            <person name="Wu D."/>
            <person name="Madern D."/>
            <person name="Eisen J.A."/>
            <person name="Darling A.E."/>
            <person name="Facciotti M.T."/>
        </authorList>
    </citation>
    <scope>NUCLEOTIDE SEQUENCE [LARGE SCALE GENOMIC DNA]</scope>
    <source>
        <strain evidence="2 3">DSM 18795</strain>
    </source>
</reference>
<keyword evidence="1" id="KW-0812">Transmembrane</keyword>
<sequence length="346" mass="34515">MAERDLPSEPDRTASPASRWWGLLAFALGLVRTQTTTARGRTLATVFVVALTVANLLLVTGIALALADDGGVAGDADARIVSGDGGIHGSIAGAGEPRLGESRERAIRLADRDGIDHASPVLEEPIRVAGDGDDAYLALIGAVPGPDSATVASLPLEKLEGASDGDARLVLSRAAADDLGAEPGDRLVLEGVETRSATVVAVEDGPDEPVALVDLGVLQSLSGADEGGLADAVLVWGEGEAIRAGADAVYPDAALEGEGVPDVGAVFDDGLALAVVGALLGIVFGVAAIGVANAVAAATIAPGAIAAIHPLLIPYALAVAVVSTLLALPYPLALAARTDVLAEVGR</sequence>
<gene>
    <name evidence="2" type="ORF">C492_15776</name>
</gene>
<evidence type="ECO:0000313" key="2">
    <source>
        <dbReference type="EMBL" id="ELY55748.1"/>
    </source>
</evidence>
<keyword evidence="3" id="KW-1185">Reference proteome</keyword>
<proteinExistence type="predicted"/>
<dbReference type="OrthoDB" id="170372at2157"/>
<feature type="transmembrane region" description="Helical" evidence="1">
    <location>
        <begin position="271"/>
        <end position="300"/>
    </location>
</feature>
<feature type="transmembrane region" description="Helical" evidence="1">
    <location>
        <begin position="312"/>
        <end position="332"/>
    </location>
</feature>
<accession>L9X582</accession>
<feature type="transmembrane region" description="Helical" evidence="1">
    <location>
        <begin position="13"/>
        <end position="31"/>
    </location>
</feature>
<feature type="transmembrane region" description="Helical" evidence="1">
    <location>
        <begin position="43"/>
        <end position="67"/>
    </location>
</feature>
<comment type="caution">
    <text evidence="2">The sequence shown here is derived from an EMBL/GenBank/DDBJ whole genome shotgun (WGS) entry which is preliminary data.</text>
</comment>
<evidence type="ECO:0000313" key="3">
    <source>
        <dbReference type="Proteomes" id="UP000011531"/>
    </source>
</evidence>
<dbReference type="STRING" id="1227498.C492_15776"/>
<keyword evidence="1" id="KW-1133">Transmembrane helix</keyword>
<dbReference type="AlphaFoldDB" id="L9X582"/>
<name>L9X582_9EURY</name>